<dbReference type="RefSeq" id="NP_986880.1">
    <property type="nucleotide sequence ID" value="NM_211942.1"/>
</dbReference>
<dbReference type="PANTHER" id="PTHR21193:SF3">
    <property type="entry name" value="OXIDOREDUCTASE-LIKE DOMAIN-CONTAINING PROTEIN 1"/>
    <property type="match status" value="1"/>
</dbReference>
<dbReference type="EMBL" id="AE016820">
    <property type="protein sequence ID" value="AAS54704.1"/>
    <property type="molecule type" value="Genomic_DNA"/>
</dbReference>
<name>Q74ZI8_EREGS</name>
<evidence type="ECO:0000259" key="1">
    <source>
        <dbReference type="Pfam" id="PF09791"/>
    </source>
</evidence>
<gene>
    <name evidence="2" type="ORF">AGOS_AGR214C</name>
</gene>
<dbReference type="AlphaFoldDB" id="Q74ZI8"/>
<dbReference type="InterPro" id="IPR019180">
    <property type="entry name" value="Oxidoreductase-like_N"/>
</dbReference>
<evidence type="ECO:0000313" key="3">
    <source>
        <dbReference type="Proteomes" id="UP000000591"/>
    </source>
</evidence>
<reference evidence="2 3" key="1">
    <citation type="journal article" date="2004" name="Science">
        <title>The Ashbya gossypii genome as a tool for mapping the ancient Saccharomyces cerevisiae genome.</title>
        <authorList>
            <person name="Dietrich F.S."/>
            <person name="Voegeli S."/>
            <person name="Brachat S."/>
            <person name="Lerch A."/>
            <person name="Gates K."/>
            <person name="Steiner S."/>
            <person name="Mohr C."/>
            <person name="Pohlmann R."/>
            <person name="Luedi P."/>
            <person name="Choi S."/>
            <person name="Wing R.A."/>
            <person name="Flavier A."/>
            <person name="Gaffney T.D."/>
            <person name="Philippsen P."/>
        </authorList>
    </citation>
    <scope>NUCLEOTIDE SEQUENCE [LARGE SCALE GENOMIC DNA]</scope>
    <source>
        <strain evidence="3">ATCC 10895 / CBS 109.51 / FGSC 9923 / NRRL Y-1056</strain>
    </source>
</reference>
<dbReference type="HOGENOM" id="CLU_062297_1_0_1"/>
<accession>Q74ZI8</accession>
<proteinExistence type="predicted"/>
<dbReference type="OMA" id="CVWEIYN"/>
<protein>
    <submittedName>
        <fullName evidence="2">AGR214Cp</fullName>
    </submittedName>
</protein>
<dbReference type="Pfam" id="PF09791">
    <property type="entry name" value="Oxidored-like"/>
    <property type="match status" value="1"/>
</dbReference>
<dbReference type="InParanoid" id="Q74ZI8"/>
<dbReference type="GeneID" id="4623182"/>
<reference evidence="3" key="2">
    <citation type="journal article" date="2013" name="G3 (Bethesda)">
        <title>Genomes of Ashbya fungi isolated from insects reveal four mating-type loci, numerous translocations, lack of transposons, and distinct gene duplications.</title>
        <authorList>
            <person name="Dietrich F.S."/>
            <person name="Voegeli S."/>
            <person name="Kuo S."/>
            <person name="Philippsen P."/>
        </authorList>
    </citation>
    <scope>GENOME REANNOTATION</scope>
    <source>
        <strain evidence="3">ATCC 10895 / CBS 109.51 / FGSC 9923 / NRRL Y-1056</strain>
    </source>
</reference>
<dbReference type="OrthoDB" id="10064411at2759"/>
<keyword evidence="3" id="KW-1185">Reference proteome</keyword>
<dbReference type="Proteomes" id="UP000000591">
    <property type="component" value="Chromosome VII"/>
</dbReference>
<dbReference type="InterPro" id="IPR039251">
    <property type="entry name" value="OXLD1"/>
</dbReference>
<dbReference type="FunCoup" id="Q74ZI8">
    <property type="interactions" value="56"/>
</dbReference>
<feature type="domain" description="Oxidoreductase-like" evidence="1">
    <location>
        <begin position="121"/>
        <end position="165"/>
    </location>
</feature>
<dbReference type="KEGG" id="ago:AGOS_AGR214C"/>
<dbReference type="STRING" id="284811.Q74ZI8"/>
<dbReference type="eggNOG" id="KOG4690">
    <property type="taxonomic scope" value="Eukaryota"/>
</dbReference>
<sequence length="283" mass="31698">MYVLYSLGSPILCSAPSGSPRRHKLNLRENFVRASRCTTGAITTCKDEMLRAWLPTVGAANARHKYAGPALRPARRWMTFEGNSQDIEGTDEERMAGLFGGRIRGEPPRSTSRMLVGETRVIAGVAVPSRPVEPDNCCMSGCVNCVWTLYNEDLRQWKQQRKLAAKAIRGTGLQWPADFDPPIRDLDEANIPESLRAQKQHLEHREPLKVAALFGARDAPLPKAVIEAKKRHLAARRKAAQRPSPDQEDTEGWDNVPVFIRVFAEFEKNKAREGRHPAKQTQA</sequence>
<organism evidence="2 3">
    <name type="scientific">Eremothecium gossypii (strain ATCC 10895 / CBS 109.51 / FGSC 9923 / NRRL Y-1056)</name>
    <name type="common">Yeast</name>
    <name type="synonym">Ashbya gossypii</name>
    <dbReference type="NCBI Taxonomy" id="284811"/>
    <lineage>
        <taxon>Eukaryota</taxon>
        <taxon>Fungi</taxon>
        <taxon>Dikarya</taxon>
        <taxon>Ascomycota</taxon>
        <taxon>Saccharomycotina</taxon>
        <taxon>Saccharomycetes</taxon>
        <taxon>Saccharomycetales</taxon>
        <taxon>Saccharomycetaceae</taxon>
        <taxon>Eremothecium</taxon>
    </lineage>
</organism>
<evidence type="ECO:0000313" key="2">
    <source>
        <dbReference type="EMBL" id="AAS54704.1"/>
    </source>
</evidence>
<dbReference type="PANTHER" id="PTHR21193">
    <property type="entry name" value="OXIDOREDUCTASE-LIKE DOMAIN-CONTAINING PROTEIN 1"/>
    <property type="match status" value="1"/>
</dbReference>